<keyword evidence="1" id="KW-0472">Membrane</keyword>
<evidence type="ECO:0000256" key="1">
    <source>
        <dbReference type="SAM" id="Phobius"/>
    </source>
</evidence>
<dbReference type="Proteomes" id="UP000295390">
    <property type="component" value="Unassembled WGS sequence"/>
</dbReference>
<organism evidence="2 3">
    <name type="scientific">Tenacibaculum caenipelagi</name>
    <dbReference type="NCBI Taxonomy" id="1325435"/>
    <lineage>
        <taxon>Bacteria</taxon>
        <taxon>Pseudomonadati</taxon>
        <taxon>Bacteroidota</taxon>
        <taxon>Flavobacteriia</taxon>
        <taxon>Flavobacteriales</taxon>
        <taxon>Flavobacteriaceae</taxon>
        <taxon>Tenacibaculum</taxon>
    </lineage>
</organism>
<proteinExistence type="predicted"/>
<dbReference type="InterPro" id="IPR046077">
    <property type="entry name" value="DUF6095"/>
</dbReference>
<accession>A0A4R6TK66</accession>
<feature type="transmembrane region" description="Helical" evidence="1">
    <location>
        <begin position="44"/>
        <end position="66"/>
    </location>
</feature>
<protein>
    <submittedName>
        <fullName evidence="2">Uncharacterized protein</fullName>
    </submittedName>
</protein>
<name>A0A4R6TK66_9FLAO</name>
<evidence type="ECO:0000313" key="2">
    <source>
        <dbReference type="EMBL" id="TDQ29908.1"/>
    </source>
</evidence>
<evidence type="ECO:0000313" key="3">
    <source>
        <dbReference type="Proteomes" id="UP000295390"/>
    </source>
</evidence>
<gene>
    <name evidence="2" type="ORF">DFQ07_0232</name>
</gene>
<reference evidence="2 3" key="1">
    <citation type="submission" date="2019-03" db="EMBL/GenBank/DDBJ databases">
        <title>Genomic Encyclopedia of Type Strains, Phase III (KMG-III): the genomes of soil and plant-associated and newly described type strains.</title>
        <authorList>
            <person name="Whitman W."/>
        </authorList>
    </citation>
    <scope>NUCLEOTIDE SEQUENCE [LARGE SCALE GENOMIC DNA]</scope>
    <source>
        <strain evidence="2 3">CECT 8283</strain>
    </source>
</reference>
<keyword evidence="1" id="KW-1133">Transmembrane helix</keyword>
<dbReference type="AlphaFoldDB" id="A0A4R6TK66"/>
<keyword evidence="3" id="KW-1185">Reference proteome</keyword>
<dbReference type="OrthoDB" id="1189723at2"/>
<dbReference type="RefSeq" id="WP_133534450.1">
    <property type="nucleotide sequence ID" value="NZ_SNYH01000001.1"/>
</dbReference>
<dbReference type="EMBL" id="SNYH01000001">
    <property type="protein sequence ID" value="TDQ29908.1"/>
    <property type="molecule type" value="Genomic_DNA"/>
</dbReference>
<comment type="caution">
    <text evidence="2">The sequence shown here is derived from an EMBL/GenBank/DDBJ whole genome shotgun (WGS) entry which is preliminary data.</text>
</comment>
<keyword evidence="1" id="KW-0812">Transmembrane</keyword>
<sequence length="79" mass="8804">MNKPVTFESGIKKLLVFLGLLIVSPIVLSLGFKALRVFKEAPKIFIAYGLLVVGGFLLVFAVYYGFKTFKTILDSLFNQ</sequence>
<dbReference type="Pfam" id="PF19589">
    <property type="entry name" value="DUF6095"/>
    <property type="match status" value="1"/>
</dbReference>
<feature type="transmembrane region" description="Helical" evidence="1">
    <location>
        <begin position="14"/>
        <end position="32"/>
    </location>
</feature>